<evidence type="ECO:0000313" key="4">
    <source>
        <dbReference type="EMBL" id="KAG0266144.1"/>
    </source>
</evidence>
<dbReference type="PROSITE" id="PS50206">
    <property type="entry name" value="RHODANESE_3"/>
    <property type="match status" value="2"/>
</dbReference>
<proteinExistence type="predicted"/>
<protein>
    <submittedName>
        <fullName evidence="4">Threonyl-tRNA synthetase</fullName>
    </submittedName>
</protein>
<keyword evidence="1" id="KW-0808">Transferase</keyword>
<reference evidence="4" key="1">
    <citation type="journal article" date="2020" name="Fungal Divers.">
        <title>Resolving the Mortierellaceae phylogeny through synthesis of multi-gene phylogenetics and phylogenomics.</title>
        <authorList>
            <person name="Vandepol N."/>
            <person name="Liber J."/>
            <person name="Desiro A."/>
            <person name="Na H."/>
            <person name="Kennedy M."/>
            <person name="Barry K."/>
            <person name="Grigoriev I.V."/>
            <person name="Miller A.N."/>
            <person name="O'Donnell K."/>
            <person name="Stajich J.E."/>
            <person name="Bonito G."/>
        </authorList>
    </citation>
    <scope>NUCLEOTIDE SEQUENCE</scope>
    <source>
        <strain evidence="4">KOD948</strain>
    </source>
</reference>
<accession>A0A9P6QH54</accession>
<dbReference type="EMBL" id="JAAAJA010000021">
    <property type="protein sequence ID" value="KAG0266144.1"/>
    <property type="molecule type" value="Genomic_DNA"/>
</dbReference>
<name>A0A9P6QH54_9FUNG</name>
<dbReference type="Pfam" id="PF00581">
    <property type="entry name" value="Rhodanese"/>
    <property type="match status" value="2"/>
</dbReference>
<sequence>MSVPTMLSVSELKSKLGDTVVLDGSWHMPAMKRDPIAEFKEIGHIPGARYFDIESIKDKSSSLPHMMPSAEQFAAQVGELGISNDDHVVVYDTIGFFSAPRVYWMFKAFGHNKVSVLDGGFKAWKAAGYPIEYGEANIEPKTFKTGNLNKSLIRNYDQILQIAKDQDGNQHITIVDARSNDRFSGAAPEPRKGLSSGHMPGAKNVSFKELFDSESGKLHSNEQIRKTFHDAGVDVNQLTTSGSSGQPGKDREVIMSCGSGVSACVLYFALERLGVKNLAVYDGSWSEYASRPESIIVKD</sequence>
<dbReference type="Gene3D" id="3.40.250.10">
    <property type="entry name" value="Rhodanese-like domain"/>
    <property type="match status" value="2"/>
</dbReference>
<dbReference type="SMART" id="SM00450">
    <property type="entry name" value="RHOD"/>
    <property type="match status" value="2"/>
</dbReference>
<dbReference type="OrthoDB" id="270167at2759"/>
<keyword evidence="2" id="KW-0677">Repeat</keyword>
<dbReference type="Proteomes" id="UP000726737">
    <property type="component" value="Unassembled WGS sequence"/>
</dbReference>
<feature type="domain" description="Rhodanese" evidence="3">
    <location>
        <begin position="15"/>
        <end position="133"/>
    </location>
</feature>
<dbReference type="GO" id="GO:0004792">
    <property type="term" value="F:thiosulfate-cyanide sulfurtransferase activity"/>
    <property type="evidence" value="ECO:0007669"/>
    <property type="project" value="TreeGrafter"/>
</dbReference>
<dbReference type="FunFam" id="3.40.250.10:FF:000015">
    <property type="entry name" value="Sulfurtransferase"/>
    <property type="match status" value="1"/>
</dbReference>
<dbReference type="PANTHER" id="PTHR11364">
    <property type="entry name" value="THIOSULFATE SULFERTANSFERASE"/>
    <property type="match status" value="1"/>
</dbReference>
<dbReference type="InterPro" id="IPR001763">
    <property type="entry name" value="Rhodanese-like_dom"/>
</dbReference>
<evidence type="ECO:0000256" key="2">
    <source>
        <dbReference type="ARBA" id="ARBA00022737"/>
    </source>
</evidence>
<evidence type="ECO:0000313" key="5">
    <source>
        <dbReference type="Proteomes" id="UP000726737"/>
    </source>
</evidence>
<evidence type="ECO:0000256" key="1">
    <source>
        <dbReference type="ARBA" id="ARBA00022679"/>
    </source>
</evidence>
<dbReference type="SUPFAM" id="SSF52821">
    <property type="entry name" value="Rhodanese/Cell cycle control phosphatase"/>
    <property type="match status" value="2"/>
</dbReference>
<feature type="domain" description="Rhodanese" evidence="3">
    <location>
        <begin position="168"/>
        <end position="297"/>
    </location>
</feature>
<dbReference type="InterPro" id="IPR045078">
    <property type="entry name" value="TST/MPST-like"/>
</dbReference>
<gene>
    <name evidence="4" type="primary">MST1</name>
    <name evidence="4" type="ORF">BG011_003131</name>
</gene>
<dbReference type="AlphaFoldDB" id="A0A9P6QH54"/>
<organism evidence="4 5">
    <name type="scientific">Mortierella polycephala</name>
    <dbReference type="NCBI Taxonomy" id="41804"/>
    <lineage>
        <taxon>Eukaryota</taxon>
        <taxon>Fungi</taxon>
        <taxon>Fungi incertae sedis</taxon>
        <taxon>Mucoromycota</taxon>
        <taxon>Mortierellomycotina</taxon>
        <taxon>Mortierellomycetes</taxon>
        <taxon>Mortierellales</taxon>
        <taxon>Mortierellaceae</taxon>
        <taxon>Mortierella</taxon>
    </lineage>
</organism>
<dbReference type="PANTHER" id="PTHR11364:SF27">
    <property type="entry name" value="SULFURTRANSFERASE"/>
    <property type="match status" value="1"/>
</dbReference>
<dbReference type="InterPro" id="IPR036873">
    <property type="entry name" value="Rhodanese-like_dom_sf"/>
</dbReference>
<evidence type="ECO:0000259" key="3">
    <source>
        <dbReference type="PROSITE" id="PS50206"/>
    </source>
</evidence>
<comment type="caution">
    <text evidence="4">The sequence shown here is derived from an EMBL/GenBank/DDBJ whole genome shotgun (WGS) entry which is preliminary data.</text>
</comment>
<keyword evidence="5" id="KW-1185">Reference proteome</keyword>
<dbReference type="CDD" id="cd01449">
    <property type="entry name" value="TST_Repeat_2"/>
    <property type="match status" value="1"/>
</dbReference>
<dbReference type="GO" id="GO:0005739">
    <property type="term" value="C:mitochondrion"/>
    <property type="evidence" value="ECO:0007669"/>
    <property type="project" value="TreeGrafter"/>
</dbReference>
<dbReference type="CDD" id="cd01448">
    <property type="entry name" value="TST_Repeat_1"/>
    <property type="match status" value="1"/>
</dbReference>